<dbReference type="GO" id="GO:0030174">
    <property type="term" value="P:regulation of DNA-templated DNA replication initiation"/>
    <property type="evidence" value="ECO:0007669"/>
    <property type="project" value="InterPro"/>
</dbReference>
<sequence>MLRSAAVKTRDDPDVQSSAVTPTVTAPRKTPSKTSKKRQTVSIEVSDVPNPPMPNTKKPRNASRTSEGVSKAGAEASAKATTENVVLPLSWEILEKLFHGLCTVYPLLRKRSSVLLVDVVCKLVSSTTGHTCTPTHLLQIQHVCPEAVSVVHQELNSTGSKQTSIYAVEVALCTGGHTYRHGSKPNAEAGMDLQSAKSLFRSKLRSIFLETKQTGKPHGGIGTGVEVEFPDLELPRGASSQPKRDTPTSVDEVLISPTVSCGSLSDMRPEATAEKVLEKAKDCWGGGELPAGISIEALRRVQAQEERLKLRNCPNAVAARMRSKGMGNVLKVFDFICYSMLGRGKRGAQPLADLLQSLVKSMQYSHPTSELEMRQALDVLVGVASDWCDIEESLYSKQEFFRIHNPNADVNVVRKRISQMANTVVKSSKQTCNSVTL</sequence>
<feature type="region of interest" description="Disordered" evidence="3">
    <location>
        <begin position="1"/>
        <end position="77"/>
    </location>
</feature>
<dbReference type="SUPFAM" id="SSF46785">
    <property type="entry name" value="Winged helix' DNA-binding domain"/>
    <property type="match status" value="1"/>
</dbReference>
<dbReference type="PANTHER" id="PTHR28637:SF1">
    <property type="entry name" value="DNA REPLICATION FACTOR CDT1"/>
    <property type="match status" value="1"/>
</dbReference>
<dbReference type="PANTHER" id="PTHR28637">
    <property type="entry name" value="DNA REPLICATION FACTOR CDT1"/>
    <property type="match status" value="1"/>
</dbReference>
<dbReference type="Pfam" id="PF08839">
    <property type="entry name" value="CDT1"/>
    <property type="match status" value="1"/>
</dbReference>
<organism evidence="5 6">
    <name type="scientific">Cymbomonas tetramitiformis</name>
    <dbReference type="NCBI Taxonomy" id="36881"/>
    <lineage>
        <taxon>Eukaryota</taxon>
        <taxon>Viridiplantae</taxon>
        <taxon>Chlorophyta</taxon>
        <taxon>Pyramimonadophyceae</taxon>
        <taxon>Pyramimonadales</taxon>
        <taxon>Pyramimonadaceae</taxon>
        <taxon>Cymbomonas</taxon>
    </lineage>
</organism>
<keyword evidence="6" id="KW-1185">Reference proteome</keyword>
<evidence type="ECO:0000259" key="4">
    <source>
        <dbReference type="SMART" id="SM01075"/>
    </source>
</evidence>
<comment type="caution">
    <text evidence="5">The sequence shown here is derived from an EMBL/GenBank/DDBJ whole genome shotgun (WGS) entry which is preliminary data.</text>
</comment>
<dbReference type="GO" id="GO:0071163">
    <property type="term" value="P:DNA replication preinitiation complex assembly"/>
    <property type="evidence" value="ECO:0007669"/>
    <property type="project" value="InterPro"/>
</dbReference>
<feature type="compositionally biased region" description="Polar residues" evidence="3">
    <location>
        <begin position="15"/>
        <end position="24"/>
    </location>
</feature>
<dbReference type="SMART" id="SM01075">
    <property type="entry name" value="CDT1"/>
    <property type="match status" value="1"/>
</dbReference>
<dbReference type="InterPro" id="IPR045173">
    <property type="entry name" value="Cdt1"/>
</dbReference>
<dbReference type="InterPro" id="IPR032054">
    <property type="entry name" value="Cdt1_C"/>
</dbReference>
<dbReference type="GO" id="GO:0005634">
    <property type="term" value="C:nucleus"/>
    <property type="evidence" value="ECO:0007669"/>
    <property type="project" value="TreeGrafter"/>
</dbReference>
<dbReference type="InterPro" id="IPR014939">
    <property type="entry name" value="CDT1_Gemini-bd-like"/>
</dbReference>
<dbReference type="GO" id="GO:0000076">
    <property type="term" value="P:DNA replication checkpoint signaling"/>
    <property type="evidence" value="ECO:0007669"/>
    <property type="project" value="TreeGrafter"/>
</dbReference>
<evidence type="ECO:0000256" key="2">
    <source>
        <dbReference type="ARBA" id="ARBA00023306"/>
    </source>
</evidence>
<feature type="compositionally biased region" description="Basic residues" evidence="3">
    <location>
        <begin position="30"/>
        <end position="39"/>
    </location>
</feature>
<dbReference type="Gene3D" id="1.10.10.1420">
    <property type="entry name" value="DNA replication factor Cdt1, C-terminal WH domain"/>
    <property type="match status" value="1"/>
</dbReference>
<evidence type="ECO:0000256" key="3">
    <source>
        <dbReference type="SAM" id="MobiDB-lite"/>
    </source>
</evidence>
<dbReference type="GO" id="GO:0003677">
    <property type="term" value="F:DNA binding"/>
    <property type="evidence" value="ECO:0007669"/>
    <property type="project" value="InterPro"/>
</dbReference>
<accession>A0AAE0C6U2</accession>
<protein>
    <recommendedName>
        <fullName evidence="4">CDT1 Geminin-binding domain-containing protein</fullName>
    </recommendedName>
</protein>
<dbReference type="InterPro" id="IPR036390">
    <property type="entry name" value="WH_DNA-bd_sf"/>
</dbReference>
<dbReference type="GO" id="GO:0000278">
    <property type="term" value="P:mitotic cell cycle"/>
    <property type="evidence" value="ECO:0007669"/>
    <property type="project" value="TreeGrafter"/>
</dbReference>
<evidence type="ECO:0000313" key="5">
    <source>
        <dbReference type="EMBL" id="KAK3248615.1"/>
    </source>
</evidence>
<keyword evidence="2" id="KW-0131">Cell cycle</keyword>
<evidence type="ECO:0000256" key="1">
    <source>
        <dbReference type="ARBA" id="ARBA00008356"/>
    </source>
</evidence>
<dbReference type="InterPro" id="IPR038090">
    <property type="entry name" value="Cdt1_C_WH_dom_sf"/>
</dbReference>
<name>A0AAE0C6U2_9CHLO</name>
<dbReference type="EMBL" id="LGRX02027935">
    <property type="protein sequence ID" value="KAK3248615.1"/>
    <property type="molecule type" value="Genomic_DNA"/>
</dbReference>
<proteinExistence type="inferred from homology"/>
<dbReference type="AlphaFoldDB" id="A0AAE0C6U2"/>
<reference evidence="5 6" key="1">
    <citation type="journal article" date="2015" name="Genome Biol. Evol.">
        <title>Comparative Genomics of a Bacterivorous Green Alga Reveals Evolutionary Causalities and Consequences of Phago-Mixotrophic Mode of Nutrition.</title>
        <authorList>
            <person name="Burns J.A."/>
            <person name="Paasch A."/>
            <person name="Narechania A."/>
            <person name="Kim E."/>
        </authorList>
    </citation>
    <scope>NUCLEOTIDE SEQUENCE [LARGE SCALE GENOMIC DNA]</scope>
    <source>
        <strain evidence="5 6">PLY_AMNH</strain>
    </source>
</reference>
<dbReference type="GO" id="GO:0070182">
    <property type="term" value="F:DNA polymerase binding"/>
    <property type="evidence" value="ECO:0007669"/>
    <property type="project" value="TreeGrafter"/>
</dbReference>
<dbReference type="Proteomes" id="UP001190700">
    <property type="component" value="Unassembled WGS sequence"/>
</dbReference>
<dbReference type="Pfam" id="PF16679">
    <property type="entry name" value="CDT1_C"/>
    <property type="match status" value="1"/>
</dbReference>
<comment type="similarity">
    <text evidence="1">Belongs to the Cdt1 family.</text>
</comment>
<feature type="domain" description="CDT1 Geminin-binding" evidence="4">
    <location>
        <begin position="87"/>
        <end position="236"/>
    </location>
</feature>
<gene>
    <name evidence="5" type="ORF">CYMTET_41928</name>
</gene>
<evidence type="ECO:0000313" key="6">
    <source>
        <dbReference type="Proteomes" id="UP001190700"/>
    </source>
</evidence>